<keyword evidence="4 9" id="KW-0812">Transmembrane</keyword>
<proteinExistence type="inferred from homology"/>
<dbReference type="NCBIfam" id="TIGR00727">
    <property type="entry name" value="ISP4_OPT"/>
    <property type="match status" value="1"/>
</dbReference>
<keyword evidence="7 9" id="KW-1133">Transmembrane helix</keyword>
<keyword evidence="11" id="KW-1185">Reference proteome</keyword>
<feature type="transmembrane region" description="Helical" evidence="9">
    <location>
        <begin position="863"/>
        <end position="885"/>
    </location>
</feature>
<evidence type="ECO:0000256" key="5">
    <source>
        <dbReference type="ARBA" id="ARBA00022856"/>
    </source>
</evidence>
<feature type="transmembrane region" description="Helical" evidence="9">
    <location>
        <begin position="791"/>
        <end position="809"/>
    </location>
</feature>
<feature type="transmembrane region" description="Helical" evidence="9">
    <location>
        <begin position="636"/>
        <end position="657"/>
    </location>
</feature>
<comment type="similarity">
    <text evidence="2">Belongs to the oligopeptide OPT transporter family.</text>
</comment>
<evidence type="ECO:0000256" key="8">
    <source>
        <dbReference type="ARBA" id="ARBA00023136"/>
    </source>
</evidence>
<dbReference type="GO" id="GO:0035673">
    <property type="term" value="F:oligopeptide transmembrane transporter activity"/>
    <property type="evidence" value="ECO:0007669"/>
    <property type="project" value="InterPro"/>
</dbReference>
<evidence type="ECO:0000256" key="7">
    <source>
        <dbReference type="ARBA" id="ARBA00022989"/>
    </source>
</evidence>
<evidence type="ECO:0000256" key="3">
    <source>
        <dbReference type="ARBA" id="ARBA00022448"/>
    </source>
</evidence>
<dbReference type="Proteomes" id="UP000094385">
    <property type="component" value="Unassembled WGS sequence"/>
</dbReference>
<name>A0A1E3Q1S5_LIPST</name>
<keyword evidence="3" id="KW-0813">Transport</keyword>
<evidence type="ECO:0008006" key="12">
    <source>
        <dbReference type="Google" id="ProtNLM"/>
    </source>
</evidence>
<comment type="subcellular location">
    <subcellularLocation>
        <location evidence="1">Membrane</location>
        <topology evidence="1">Multi-pass membrane protein</topology>
    </subcellularLocation>
</comment>
<dbReference type="PANTHER" id="PTHR22601">
    <property type="entry name" value="ISP4 LIKE PROTEIN"/>
    <property type="match status" value="1"/>
</dbReference>
<feature type="transmembrane region" description="Helical" evidence="9">
    <location>
        <begin position="829"/>
        <end position="851"/>
    </location>
</feature>
<dbReference type="OrthoDB" id="9986677at2759"/>
<feature type="transmembrane region" description="Helical" evidence="9">
    <location>
        <begin position="431"/>
        <end position="448"/>
    </location>
</feature>
<dbReference type="InterPro" id="IPR004648">
    <property type="entry name" value="Oligpept_transpt"/>
</dbReference>
<evidence type="ECO:0000256" key="9">
    <source>
        <dbReference type="SAM" id="Phobius"/>
    </source>
</evidence>
<dbReference type="Pfam" id="PF03169">
    <property type="entry name" value="OPT"/>
    <property type="match status" value="1"/>
</dbReference>
<evidence type="ECO:0000256" key="6">
    <source>
        <dbReference type="ARBA" id="ARBA00022927"/>
    </source>
</evidence>
<protein>
    <recommendedName>
        <fullName evidence="12">OPT family small oligopeptide transporter</fullName>
    </recommendedName>
</protein>
<evidence type="ECO:0000313" key="10">
    <source>
        <dbReference type="EMBL" id="ODQ70977.1"/>
    </source>
</evidence>
<dbReference type="InterPro" id="IPR004813">
    <property type="entry name" value="OPT"/>
</dbReference>
<feature type="transmembrane region" description="Helical" evidence="9">
    <location>
        <begin position="400"/>
        <end position="419"/>
    </location>
</feature>
<dbReference type="AlphaFoldDB" id="A0A1E3Q1S5"/>
<gene>
    <name evidence="10" type="ORF">LIPSTDRAFT_163547</name>
</gene>
<organism evidence="10 11">
    <name type="scientific">Lipomyces starkeyi NRRL Y-11557</name>
    <dbReference type="NCBI Taxonomy" id="675824"/>
    <lineage>
        <taxon>Eukaryota</taxon>
        <taxon>Fungi</taxon>
        <taxon>Dikarya</taxon>
        <taxon>Ascomycota</taxon>
        <taxon>Saccharomycotina</taxon>
        <taxon>Lipomycetes</taxon>
        <taxon>Lipomycetales</taxon>
        <taxon>Lipomycetaceae</taxon>
        <taxon>Lipomyces</taxon>
    </lineage>
</organism>
<sequence>MPTNAIVFNRGWCISKTAWRSAWIARYLAVYISGSRQCDTPVARVLITLHYFQFPNIFLLSQIRTLWLGQVLDMVNDDYINDKKTEVDVTTHSLEKQESNGTDEVAREKIVNRFKAMNKTGHTGDDDPLADRASEYLYKKLLETSLEDSITILSKALVDHHGDVNFDNDIYDKIQLMVSGPDAYGQDIDTYDLDCRLEAVVIKYHSPYPEVRAVTDPFDTDMPVETIRAYILGAIWVAVGSFINEFFTFRQPALSLGSTVIQLFLYPCGKFTELLPDWGFTFMGTRYSINPGPWSIKEQMLATIMVNCGAQASNWMSMTVTLRSKLFFGYEWVDFGFVWLMNFASLFFGYGLAGVMRKLVIFPVKAVFPNVLPTLALSRALVVRETKTSVNGWTISRQKFFFLTFGISFCYFWVPNFLFKALSTFNWMTWIAPKNVTLAMATGSFLGFGVNPLPTFDWAVVNYSAPLVYPFVAFMNKFIGVLLSGIILVILYWRNYKFTGYLPMNVNTVYDRYGKTYNVSKIVVNNQLVEELYQNYSPPYMSAGNLVGKGGLWAVYTCTFVYIVISEHKLLWETLKKLAVSIRHPFRKSLEDFDDPHSRMMSRYPEVPDWWYITVFLIGAGTGLAAILAWPTTVPVWTVIMIFFFNIAMYMPTLVVMSRTGYSMGFGAFSVILAGFMDPGNAVTNIIIRMWGYNIDDQSETFIGDQKLAHYAKIPQRATFRAQLLATLIESCCTAGAVEALFSSVPNFCSPTQVDKFVCAFPRTVYSDAIMFGVINPTRVLNTIYPALKNAFWIGAVIAIPFGFAQLKWPQRMKGINPALMGYGTIFWGATYNLTYYIPGVYMNYFFMYYIRRRYTGWWTKYNYILTSGLSAGIAFAGIIIFAGLQYTNINLPWWGNNVYAAGVDYARTASLLKIPAEGFGLKPGEFS</sequence>
<evidence type="ECO:0000256" key="4">
    <source>
        <dbReference type="ARBA" id="ARBA00022692"/>
    </source>
</evidence>
<keyword evidence="6" id="KW-0653">Protein transport</keyword>
<reference evidence="10 11" key="1">
    <citation type="journal article" date="2016" name="Proc. Natl. Acad. Sci. U.S.A.">
        <title>Comparative genomics of biotechnologically important yeasts.</title>
        <authorList>
            <person name="Riley R."/>
            <person name="Haridas S."/>
            <person name="Wolfe K.H."/>
            <person name="Lopes M.R."/>
            <person name="Hittinger C.T."/>
            <person name="Goeker M."/>
            <person name="Salamov A.A."/>
            <person name="Wisecaver J.H."/>
            <person name="Long T.M."/>
            <person name="Calvey C.H."/>
            <person name="Aerts A.L."/>
            <person name="Barry K.W."/>
            <person name="Choi C."/>
            <person name="Clum A."/>
            <person name="Coughlan A.Y."/>
            <person name="Deshpande S."/>
            <person name="Douglass A.P."/>
            <person name="Hanson S.J."/>
            <person name="Klenk H.-P."/>
            <person name="LaButti K.M."/>
            <person name="Lapidus A."/>
            <person name="Lindquist E.A."/>
            <person name="Lipzen A.M."/>
            <person name="Meier-Kolthoff J.P."/>
            <person name="Ohm R.A."/>
            <person name="Otillar R.P."/>
            <person name="Pangilinan J.L."/>
            <person name="Peng Y."/>
            <person name="Rokas A."/>
            <person name="Rosa C.A."/>
            <person name="Scheuner C."/>
            <person name="Sibirny A.A."/>
            <person name="Slot J.C."/>
            <person name="Stielow J.B."/>
            <person name="Sun H."/>
            <person name="Kurtzman C.P."/>
            <person name="Blackwell M."/>
            <person name="Grigoriev I.V."/>
            <person name="Jeffries T.W."/>
        </authorList>
    </citation>
    <scope>NUCLEOTIDE SEQUENCE [LARGE SCALE GENOMIC DNA]</scope>
    <source>
        <strain evidence="10 11">NRRL Y-11557</strain>
    </source>
</reference>
<evidence type="ECO:0000313" key="11">
    <source>
        <dbReference type="Proteomes" id="UP000094385"/>
    </source>
</evidence>
<accession>A0A1E3Q1S5</accession>
<dbReference type="GO" id="GO:0016020">
    <property type="term" value="C:membrane"/>
    <property type="evidence" value="ECO:0007669"/>
    <property type="project" value="UniProtKB-SubCell"/>
</dbReference>
<keyword evidence="5" id="KW-0571">Peptide transport</keyword>
<evidence type="ECO:0000256" key="1">
    <source>
        <dbReference type="ARBA" id="ARBA00004141"/>
    </source>
</evidence>
<feature type="transmembrane region" description="Helical" evidence="9">
    <location>
        <begin position="610"/>
        <end position="630"/>
    </location>
</feature>
<dbReference type="GO" id="GO:0015031">
    <property type="term" value="P:protein transport"/>
    <property type="evidence" value="ECO:0007669"/>
    <property type="project" value="UniProtKB-KW"/>
</dbReference>
<keyword evidence="8 9" id="KW-0472">Membrane</keyword>
<evidence type="ECO:0000256" key="2">
    <source>
        <dbReference type="ARBA" id="ARBA00008807"/>
    </source>
</evidence>
<feature type="transmembrane region" description="Helical" evidence="9">
    <location>
        <begin position="332"/>
        <end position="353"/>
    </location>
</feature>
<feature type="transmembrane region" description="Helical" evidence="9">
    <location>
        <begin position="468"/>
        <end position="493"/>
    </location>
</feature>
<dbReference type="NCBIfam" id="TIGR00728">
    <property type="entry name" value="OPT_sfam"/>
    <property type="match status" value="1"/>
</dbReference>
<dbReference type="EMBL" id="KV454299">
    <property type="protein sequence ID" value="ODQ70977.1"/>
    <property type="molecule type" value="Genomic_DNA"/>
</dbReference>